<organism evidence="1 2">
    <name type="scientific">Polluticaenibacter yanchengensis</name>
    <dbReference type="NCBI Taxonomy" id="3014562"/>
    <lineage>
        <taxon>Bacteria</taxon>
        <taxon>Pseudomonadati</taxon>
        <taxon>Bacteroidota</taxon>
        <taxon>Chitinophagia</taxon>
        <taxon>Chitinophagales</taxon>
        <taxon>Chitinophagaceae</taxon>
        <taxon>Polluticaenibacter</taxon>
    </lineage>
</organism>
<accession>A0ABT4UHP0</accession>
<sequence>MAGYDYKFSLEKALEKNRHYMTEKQIQISELQISEINKSLTNREKQKKAYNKQFGEMRAEVQKLKFWISIPPMLFVLTFL</sequence>
<dbReference type="Proteomes" id="UP001210231">
    <property type="component" value="Unassembled WGS sequence"/>
</dbReference>
<reference evidence="1 2" key="1">
    <citation type="submission" date="2022-12" db="EMBL/GenBank/DDBJ databases">
        <title>Chitinophagaceae gen. sp. nov., a new member of the family Chitinophagaceae, isolated from soil in a chemical factory.</title>
        <authorList>
            <person name="Ke Z."/>
        </authorList>
    </citation>
    <scope>NUCLEOTIDE SEQUENCE [LARGE SCALE GENOMIC DNA]</scope>
    <source>
        <strain evidence="1 2">LY-5</strain>
    </source>
</reference>
<protein>
    <submittedName>
        <fullName evidence="1">Uncharacterized protein</fullName>
    </submittedName>
</protein>
<gene>
    <name evidence="1" type="ORF">O3P16_05955</name>
</gene>
<keyword evidence="2" id="KW-1185">Reference proteome</keyword>
<evidence type="ECO:0000313" key="1">
    <source>
        <dbReference type="EMBL" id="MDA3614343.1"/>
    </source>
</evidence>
<evidence type="ECO:0000313" key="2">
    <source>
        <dbReference type="Proteomes" id="UP001210231"/>
    </source>
</evidence>
<comment type="caution">
    <text evidence="1">The sequence shown here is derived from an EMBL/GenBank/DDBJ whole genome shotgun (WGS) entry which is preliminary data.</text>
</comment>
<dbReference type="EMBL" id="JAQGEF010000005">
    <property type="protein sequence ID" value="MDA3614343.1"/>
    <property type="molecule type" value="Genomic_DNA"/>
</dbReference>
<dbReference type="RefSeq" id="WP_407030671.1">
    <property type="nucleotide sequence ID" value="NZ_JAQGEF010000005.1"/>
</dbReference>
<proteinExistence type="predicted"/>
<name>A0ABT4UHP0_9BACT</name>